<dbReference type="GO" id="GO:0006335">
    <property type="term" value="P:DNA replication-dependent chromatin assembly"/>
    <property type="evidence" value="ECO:0007669"/>
    <property type="project" value="TreeGrafter"/>
</dbReference>
<dbReference type="InterPro" id="IPR019544">
    <property type="entry name" value="Tetratricopeptide_SHNi-TPR_dom"/>
</dbReference>
<dbReference type="WBParaSite" id="ACOC_0000327601-mRNA-1">
    <property type="protein sequence ID" value="ACOC_0000327601-mRNA-1"/>
    <property type="gene ID" value="ACOC_0000327601"/>
</dbReference>
<feature type="compositionally biased region" description="Acidic residues" evidence="4">
    <location>
        <begin position="106"/>
        <end position="126"/>
    </location>
</feature>
<feature type="region of interest" description="Disordered" evidence="4">
    <location>
        <begin position="103"/>
        <end position="145"/>
    </location>
</feature>
<accession>A0A0R3PG94</accession>
<dbReference type="Pfam" id="PF10516">
    <property type="entry name" value="SHNi-TPR"/>
    <property type="match status" value="1"/>
</dbReference>
<dbReference type="InterPro" id="IPR011990">
    <property type="entry name" value="TPR-like_helical_dom_sf"/>
</dbReference>
<dbReference type="PANTHER" id="PTHR15081:SF1">
    <property type="entry name" value="NUCLEAR AUTOANTIGENIC SPERM PROTEIN"/>
    <property type="match status" value="1"/>
</dbReference>
<reference evidence="8" key="1">
    <citation type="submission" date="2017-02" db="UniProtKB">
        <authorList>
            <consortium name="WormBaseParasite"/>
        </authorList>
    </citation>
    <scope>IDENTIFICATION</scope>
</reference>
<dbReference type="OMA" id="IDDIDAC"/>
<dbReference type="InterPro" id="IPR051730">
    <property type="entry name" value="NASP-like"/>
</dbReference>
<dbReference type="EMBL" id="UYYA01000930">
    <property type="protein sequence ID" value="VDM54862.1"/>
    <property type="molecule type" value="Genomic_DNA"/>
</dbReference>
<evidence type="ECO:0000313" key="6">
    <source>
        <dbReference type="EMBL" id="VDM54862.1"/>
    </source>
</evidence>
<keyword evidence="7" id="KW-1185">Reference proteome</keyword>
<sequence>MVTTTIIDDTDINTAVNEEVENAELSVEQKKEAVKDLLAQGKRDYHAGDYESAADKLSTCANYSADVYGVFASESFDPHYYYGRCLLELGRIESDVLKNALTSMPEVEDEADESDEDEGYTGEEPDNDRSVGDTDTLTEGKEEEIKKQVEEVLVENAEELEKACAKKIEDNNAKTTEEKASELVIEAISADGSVEITDIRETVDFEVVSHEADGAVRAEDDVRNDAEDNASNFQAAWEVLEVARNICDKQEPTKEWELRKADVLSALAECSIEEGNSEQALDDLTSALQIQLLHLPADDRLIANSYFSFARIHKLEKEFVLASEYYKKAKQCLQLRIETTKKSLAEVYEAEKEDEKTLLQKELADLNGIIPDIELKIQDADDSAVTLEKVKNELKSAFMPTFPEKTTVNQDTPVNDISNIEEVERTKRQ</sequence>
<gene>
    <name evidence="6" type="ORF">ACOC_LOCUS3277</name>
</gene>
<keyword evidence="2" id="KW-0802">TPR repeat</keyword>
<dbReference type="GO" id="GO:0034080">
    <property type="term" value="P:CENP-A containing chromatin assembly"/>
    <property type="evidence" value="ECO:0007669"/>
    <property type="project" value="TreeGrafter"/>
</dbReference>
<feature type="domain" description="Tetratricopeptide SHNi-TPR" evidence="5">
    <location>
        <begin position="261"/>
        <end position="298"/>
    </location>
</feature>
<evidence type="ECO:0000313" key="8">
    <source>
        <dbReference type="WBParaSite" id="ACOC_0000327601-mRNA-1"/>
    </source>
</evidence>
<reference evidence="6 7" key="2">
    <citation type="submission" date="2018-11" db="EMBL/GenBank/DDBJ databases">
        <authorList>
            <consortium name="Pathogen Informatics"/>
        </authorList>
    </citation>
    <scope>NUCLEOTIDE SEQUENCE [LARGE SCALE GENOMIC DNA]</scope>
    <source>
        <strain evidence="6 7">Costa Rica</strain>
    </source>
</reference>
<evidence type="ECO:0000256" key="3">
    <source>
        <dbReference type="SAM" id="Coils"/>
    </source>
</evidence>
<dbReference type="Gene3D" id="1.25.40.10">
    <property type="entry name" value="Tetratricopeptide repeat domain"/>
    <property type="match status" value="1"/>
</dbReference>
<organism evidence="8">
    <name type="scientific">Angiostrongylus costaricensis</name>
    <name type="common">Nematode worm</name>
    <dbReference type="NCBI Taxonomy" id="334426"/>
    <lineage>
        <taxon>Eukaryota</taxon>
        <taxon>Metazoa</taxon>
        <taxon>Ecdysozoa</taxon>
        <taxon>Nematoda</taxon>
        <taxon>Chromadorea</taxon>
        <taxon>Rhabditida</taxon>
        <taxon>Rhabditina</taxon>
        <taxon>Rhabditomorpha</taxon>
        <taxon>Strongyloidea</taxon>
        <taxon>Metastrongylidae</taxon>
        <taxon>Angiostrongylus</taxon>
    </lineage>
</organism>
<dbReference type="SUPFAM" id="SSF48452">
    <property type="entry name" value="TPR-like"/>
    <property type="match status" value="1"/>
</dbReference>
<feature type="coiled-coil region" evidence="3">
    <location>
        <begin position="13"/>
        <end position="40"/>
    </location>
</feature>
<dbReference type="PANTHER" id="PTHR15081">
    <property type="entry name" value="NUCLEAR AUTOANTIGENIC SPERM PROTEIN NASP -RELATED"/>
    <property type="match status" value="1"/>
</dbReference>
<keyword evidence="1" id="KW-0677">Repeat</keyword>
<dbReference type="STRING" id="334426.A0A0R3PG94"/>
<feature type="compositionally biased region" description="Basic and acidic residues" evidence="4">
    <location>
        <begin position="127"/>
        <end position="145"/>
    </location>
</feature>
<dbReference type="Proteomes" id="UP000267027">
    <property type="component" value="Unassembled WGS sequence"/>
</dbReference>
<dbReference type="AlphaFoldDB" id="A0A0R3PG94"/>
<evidence type="ECO:0000259" key="5">
    <source>
        <dbReference type="Pfam" id="PF10516"/>
    </source>
</evidence>
<evidence type="ECO:0000256" key="2">
    <source>
        <dbReference type="ARBA" id="ARBA00022803"/>
    </source>
</evidence>
<evidence type="ECO:0000256" key="1">
    <source>
        <dbReference type="ARBA" id="ARBA00022737"/>
    </source>
</evidence>
<evidence type="ECO:0000313" key="7">
    <source>
        <dbReference type="Proteomes" id="UP000267027"/>
    </source>
</evidence>
<proteinExistence type="predicted"/>
<dbReference type="GO" id="GO:0042393">
    <property type="term" value="F:histone binding"/>
    <property type="evidence" value="ECO:0007669"/>
    <property type="project" value="TreeGrafter"/>
</dbReference>
<dbReference type="GO" id="GO:0005654">
    <property type="term" value="C:nucleoplasm"/>
    <property type="evidence" value="ECO:0007669"/>
    <property type="project" value="TreeGrafter"/>
</dbReference>
<protein>
    <submittedName>
        <fullName evidence="8">SHNi-TPR domain-containing protein</fullName>
    </submittedName>
</protein>
<keyword evidence="3" id="KW-0175">Coiled coil</keyword>
<evidence type="ECO:0000256" key="4">
    <source>
        <dbReference type="SAM" id="MobiDB-lite"/>
    </source>
</evidence>
<dbReference type="OrthoDB" id="5587616at2759"/>
<name>A0A0R3PG94_ANGCS</name>